<sequence>MRGCKILRLLQTGLRLRLNLGSLNFGSNLVQEVFSIIDNIFKLIMPLLHKRISVPLILCIVKNSVDNGQFVLQFLQWSIELLALEEVQHRARRHPIE</sequence>
<dbReference type="AlphaFoldDB" id="A0A2P2MWI8"/>
<name>A0A2P2MWI8_RHIMU</name>
<accession>A0A2P2MWI8</accession>
<dbReference type="EMBL" id="GGEC01054097">
    <property type="protein sequence ID" value="MBX34581.1"/>
    <property type="molecule type" value="Transcribed_RNA"/>
</dbReference>
<organism evidence="1">
    <name type="scientific">Rhizophora mucronata</name>
    <name type="common">Asiatic mangrove</name>
    <dbReference type="NCBI Taxonomy" id="61149"/>
    <lineage>
        <taxon>Eukaryota</taxon>
        <taxon>Viridiplantae</taxon>
        <taxon>Streptophyta</taxon>
        <taxon>Embryophyta</taxon>
        <taxon>Tracheophyta</taxon>
        <taxon>Spermatophyta</taxon>
        <taxon>Magnoliopsida</taxon>
        <taxon>eudicotyledons</taxon>
        <taxon>Gunneridae</taxon>
        <taxon>Pentapetalae</taxon>
        <taxon>rosids</taxon>
        <taxon>fabids</taxon>
        <taxon>Malpighiales</taxon>
        <taxon>Rhizophoraceae</taxon>
        <taxon>Rhizophora</taxon>
    </lineage>
</organism>
<evidence type="ECO:0000313" key="1">
    <source>
        <dbReference type="EMBL" id="MBX34581.1"/>
    </source>
</evidence>
<protein>
    <submittedName>
        <fullName evidence="1">Putative disease resistance RPP13-like protein 1</fullName>
    </submittedName>
</protein>
<reference evidence="1" key="1">
    <citation type="submission" date="2018-02" db="EMBL/GenBank/DDBJ databases">
        <title>Rhizophora mucronata_Transcriptome.</title>
        <authorList>
            <person name="Meera S.P."/>
            <person name="Sreeshan A."/>
            <person name="Augustine A."/>
        </authorList>
    </citation>
    <scope>NUCLEOTIDE SEQUENCE</scope>
    <source>
        <tissue evidence="1">Leaf</tissue>
    </source>
</reference>
<proteinExistence type="predicted"/>